<organism evidence="3 4">
    <name type="scientific">Desulforamulus profundi</name>
    <dbReference type="NCBI Taxonomy" id="1383067"/>
    <lineage>
        <taxon>Bacteria</taxon>
        <taxon>Bacillati</taxon>
        <taxon>Bacillota</taxon>
        <taxon>Clostridia</taxon>
        <taxon>Eubacteriales</taxon>
        <taxon>Peptococcaceae</taxon>
        <taxon>Desulforamulus</taxon>
    </lineage>
</organism>
<accession>A0A2C6MDV1</accession>
<dbReference type="AlphaFoldDB" id="A0A2C6MDV1"/>
<dbReference type="EMBL" id="AWQQ01000161">
    <property type="protein sequence ID" value="PHJ36674.1"/>
    <property type="molecule type" value="Genomic_DNA"/>
</dbReference>
<dbReference type="EMBL" id="AWQQ01000091">
    <property type="protein sequence ID" value="PHJ37476.1"/>
    <property type="molecule type" value="Genomic_DNA"/>
</dbReference>
<keyword evidence="1" id="KW-0732">Signal</keyword>
<gene>
    <name evidence="3" type="ORF">P378_15695</name>
    <name evidence="2" type="ORF">P378_20920</name>
</gene>
<evidence type="ECO:0000313" key="3">
    <source>
        <dbReference type="EMBL" id="PHJ37476.1"/>
    </source>
</evidence>
<evidence type="ECO:0000256" key="1">
    <source>
        <dbReference type="SAM" id="SignalP"/>
    </source>
</evidence>
<dbReference type="PROSITE" id="PS51257">
    <property type="entry name" value="PROKAR_LIPOPROTEIN"/>
    <property type="match status" value="1"/>
</dbReference>
<comment type="caution">
    <text evidence="3">The sequence shown here is derived from an EMBL/GenBank/DDBJ whole genome shotgun (WGS) entry which is preliminary data.</text>
</comment>
<sequence length="160" mass="17906">MLKIKKVFLVAVSLILMAALVSGCVGKEEKKADTAASQEQHQMQGMNASDIVGMMNLNPDMMIEAMSSPDASQSMTKIMSSEKMMPVMMDMMHNSDMQKNMVKIMSDQKTREAMVKIMSDPAMMQPMMEIMADPQMKDTFMAMMKDPKLMPMAKEAMSIK</sequence>
<keyword evidence="4" id="KW-1185">Reference proteome</keyword>
<feature type="signal peptide" evidence="1">
    <location>
        <begin position="1"/>
        <end position="18"/>
    </location>
</feature>
<evidence type="ECO:0000313" key="2">
    <source>
        <dbReference type="EMBL" id="PHJ36674.1"/>
    </source>
</evidence>
<reference evidence="3 4" key="1">
    <citation type="submission" date="2013-09" db="EMBL/GenBank/DDBJ databases">
        <title>Biodegradation of hydrocarbons in the deep terrestrial subsurface : characterization of a microbial consortium composed of two Desulfotomaculum species originating from a deep geological formation.</title>
        <authorList>
            <person name="Aullo T."/>
            <person name="Berlendis S."/>
            <person name="Lascourreges J.-F."/>
            <person name="Dessort D."/>
            <person name="Saint-Laurent S."/>
            <person name="Schraauwers B."/>
            <person name="Mas J."/>
            <person name="Magot M."/>
            <person name="Ranchou-Peyruse A."/>
        </authorList>
    </citation>
    <scope>NUCLEOTIDE SEQUENCE [LARGE SCALE GENOMIC DNA]</scope>
    <source>
        <strain evidence="3 4">Bs107</strain>
    </source>
</reference>
<name>A0A2C6MDV1_9FIRM</name>
<dbReference type="Proteomes" id="UP000222564">
    <property type="component" value="Unassembled WGS sequence"/>
</dbReference>
<evidence type="ECO:0008006" key="5">
    <source>
        <dbReference type="Google" id="ProtNLM"/>
    </source>
</evidence>
<feature type="chain" id="PRO_5038298653" description="Spore germination GerD central core domain-containing protein" evidence="1">
    <location>
        <begin position="19"/>
        <end position="160"/>
    </location>
</feature>
<dbReference type="RefSeq" id="WP_099083688.1">
    <property type="nucleotide sequence ID" value="NZ_AWQQ01000091.1"/>
</dbReference>
<protein>
    <recommendedName>
        <fullName evidence="5">Spore germination GerD central core domain-containing protein</fullName>
    </recommendedName>
</protein>
<dbReference type="OrthoDB" id="1797395at2"/>
<evidence type="ECO:0000313" key="4">
    <source>
        <dbReference type="Proteomes" id="UP000222564"/>
    </source>
</evidence>
<proteinExistence type="predicted"/>